<dbReference type="Pfam" id="PF20241">
    <property type="entry name" value="DUF6598"/>
    <property type="match status" value="1"/>
</dbReference>
<proteinExistence type="predicted"/>
<evidence type="ECO:0000313" key="3">
    <source>
        <dbReference type="EMBL" id="KAK1611463.1"/>
    </source>
</evidence>
<dbReference type="AlphaFoldDB" id="A0AAD8VNX4"/>
<dbReference type="PANTHER" id="PTHR33065">
    <property type="entry name" value="OS07G0486400 PROTEIN"/>
    <property type="match status" value="1"/>
</dbReference>
<protein>
    <recommendedName>
        <fullName evidence="2">DUF6598 domain-containing protein</fullName>
    </recommendedName>
</protein>
<evidence type="ECO:0000313" key="4">
    <source>
        <dbReference type="Proteomes" id="UP001231189"/>
    </source>
</evidence>
<sequence>MEVDSEMTEEVGRKREIQNGSEMAGERRTSRKITPIEYPSWMNASDKRKHESYMKRLVAKWNAENPNATPLVLEELTQEQRASLKQEHLARENEIGEAYAARMKEEDARVEAERDPNEDNDDRLYQHYREHWEWKTNKEFGSFEDRTRIPAMCFTDDPIPRISRTMRSMQIFSVKVKEVGGDLHWPLDVFGIIAVRDDLDYNRNIISERNRDNCQTLNEQVLSVLL</sequence>
<name>A0AAD8VNX4_LOLMU</name>
<dbReference type="PANTHER" id="PTHR33065:SF91">
    <property type="entry name" value="DUF6598 DOMAIN-CONTAINING PROTEIN"/>
    <property type="match status" value="1"/>
</dbReference>
<organism evidence="3 4">
    <name type="scientific">Lolium multiflorum</name>
    <name type="common">Italian ryegrass</name>
    <name type="synonym">Lolium perenne subsp. multiflorum</name>
    <dbReference type="NCBI Taxonomy" id="4521"/>
    <lineage>
        <taxon>Eukaryota</taxon>
        <taxon>Viridiplantae</taxon>
        <taxon>Streptophyta</taxon>
        <taxon>Embryophyta</taxon>
        <taxon>Tracheophyta</taxon>
        <taxon>Spermatophyta</taxon>
        <taxon>Magnoliopsida</taxon>
        <taxon>Liliopsida</taxon>
        <taxon>Poales</taxon>
        <taxon>Poaceae</taxon>
        <taxon>BOP clade</taxon>
        <taxon>Pooideae</taxon>
        <taxon>Poodae</taxon>
        <taxon>Poeae</taxon>
        <taxon>Poeae Chloroplast Group 2 (Poeae type)</taxon>
        <taxon>Loliodinae</taxon>
        <taxon>Loliinae</taxon>
        <taxon>Lolium</taxon>
    </lineage>
</organism>
<evidence type="ECO:0000259" key="2">
    <source>
        <dbReference type="Pfam" id="PF20241"/>
    </source>
</evidence>
<reference evidence="3" key="1">
    <citation type="submission" date="2023-07" db="EMBL/GenBank/DDBJ databases">
        <title>A chromosome-level genome assembly of Lolium multiflorum.</title>
        <authorList>
            <person name="Chen Y."/>
            <person name="Copetti D."/>
            <person name="Kolliker R."/>
            <person name="Studer B."/>
        </authorList>
    </citation>
    <scope>NUCLEOTIDE SEQUENCE</scope>
    <source>
        <strain evidence="3">02402/16</strain>
        <tissue evidence="3">Leaf</tissue>
    </source>
</reference>
<evidence type="ECO:0000256" key="1">
    <source>
        <dbReference type="SAM" id="MobiDB-lite"/>
    </source>
</evidence>
<feature type="domain" description="DUF6598" evidence="2">
    <location>
        <begin position="168"/>
        <end position="222"/>
    </location>
</feature>
<dbReference type="EMBL" id="JAUUTY010000007">
    <property type="protein sequence ID" value="KAK1611463.1"/>
    <property type="molecule type" value="Genomic_DNA"/>
</dbReference>
<gene>
    <name evidence="3" type="ORF">QYE76_035136</name>
</gene>
<dbReference type="Proteomes" id="UP001231189">
    <property type="component" value="Unassembled WGS sequence"/>
</dbReference>
<keyword evidence="4" id="KW-1185">Reference proteome</keyword>
<dbReference type="InterPro" id="IPR046533">
    <property type="entry name" value="DUF6598"/>
</dbReference>
<accession>A0AAD8VNX4</accession>
<comment type="caution">
    <text evidence="3">The sequence shown here is derived from an EMBL/GenBank/DDBJ whole genome shotgun (WGS) entry which is preliminary data.</text>
</comment>
<feature type="region of interest" description="Disordered" evidence="1">
    <location>
        <begin position="1"/>
        <end position="31"/>
    </location>
</feature>